<dbReference type="AlphaFoldDB" id="A0A9P0NEI4"/>
<protein>
    <submittedName>
        <fullName evidence="1">Uncharacterized protein</fullName>
    </submittedName>
</protein>
<sequence>MFTRRRDVCTAASRNAIDDDHNYYELRSYDCGPLKQNTQSSVGRSSRCRPLRSMQARSGKAIGGQVLTYNRFYVCQQQNGRKFNVMQHGHRSPTSVLILKLLNACAARIGTRQSTNLLSRVVFFLNILRTTINDITIHQLLLL</sequence>
<accession>A0A9P0NEI4</accession>
<organism evidence="1 2">
    <name type="scientific">Aphis gossypii</name>
    <name type="common">Cotton aphid</name>
    <dbReference type="NCBI Taxonomy" id="80765"/>
    <lineage>
        <taxon>Eukaryota</taxon>
        <taxon>Metazoa</taxon>
        <taxon>Ecdysozoa</taxon>
        <taxon>Arthropoda</taxon>
        <taxon>Hexapoda</taxon>
        <taxon>Insecta</taxon>
        <taxon>Pterygota</taxon>
        <taxon>Neoptera</taxon>
        <taxon>Paraneoptera</taxon>
        <taxon>Hemiptera</taxon>
        <taxon>Sternorrhyncha</taxon>
        <taxon>Aphidomorpha</taxon>
        <taxon>Aphidoidea</taxon>
        <taxon>Aphididae</taxon>
        <taxon>Aphidini</taxon>
        <taxon>Aphis</taxon>
        <taxon>Aphis</taxon>
    </lineage>
</organism>
<gene>
    <name evidence="1" type="ORF">APHIGO_LOCUS4904</name>
</gene>
<proteinExistence type="predicted"/>
<reference evidence="1" key="2">
    <citation type="submission" date="2022-10" db="EMBL/GenBank/DDBJ databases">
        <authorList>
            <consortium name="ENA_rothamsted_submissions"/>
            <consortium name="culmorum"/>
            <person name="King R."/>
        </authorList>
    </citation>
    <scope>NUCLEOTIDE SEQUENCE</scope>
</reference>
<evidence type="ECO:0000313" key="1">
    <source>
        <dbReference type="EMBL" id="CAH1722737.1"/>
    </source>
</evidence>
<dbReference type="EMBL" id="OU899035">
    <property type="protein sequence ID" value="CAH1722737.1"/>
    <property type="molecule type" value="Genomic_DNA"/>
</dbReference>
<keyword evidence="2" id="KW-1185">Reference proteome</keyword>
<evidence type="ECO:0000313" key="2">
    <source>
        <dbReference type="Proteomes" id="UP001154329"/>
    </source>
</evidence>
<reference evidence="1" key="1">
    <citation type="submission" date="2022-02" db="EMBL/GenBank/DDBJ databases">
        <authorList>
            <person name="King R."/>
        </authorList>
    </citation>
    <scope>NUCLEOTIDE SEQUENCE</scope>
</reference>
<dbReference type="Proteomes" id="UP001154329">
    <property type="component" value="Chromosome 2"/>
</dbReference>
<name>A0A9P0NEI4_APHGO</name>